<dbReference type="PROSITE" id="PS50294">
    <property type="entry name" value="WD_REPEATS_REGION"/>
    <property type="match status" value="11"/>
</dbReference>
<dbReference type="PANTHER" id="PTHR19879">
    <property type="entry name" value="TRANSCRIPTION INITIATION FACTOR TFIID"/>
    <property type="match status" value="1"/>
</dbReference>
<feature type="repeat" description="WD" evidence="3">
    <location>
        <begin position="1098"/>
        <end position="1139"/>
    </location>
</feature>
<dbReference type="InterPro" id="IPR036322">
    <property type="entry name" value="WD40_repeat_dom_sf"/>
</dbReference>
<dbReference type="InterPro" id="IPR045430">
    <property type="entry name" value="EAD1"/>
</dbReference>
<dbReference type="PROSITE" id="PS50082">
    <property type="entry name" value="WD_REPEATS_2"/>
    <property type="match status" value="13"/>
</dbReference>
<feature type="repeat" description="WD" evidence="3">
    <location>
        <begin position="883"/>
        <end position="924"/>
    </location>
</feature>
<keyword evidence="4" id="KW-0175">Coiled coil</keyword>
<feature type="repeat" description="WD" evidence="3">
    <location>
        <begin position="1230"/>
        <end position="1264"/>
    </location>
</feature>
<dbReference type="SUPFAM" id="SSF50978">
    <property type="entry name" value="WD40 repeat-like"/>
    <property type="match status" value="2"/>
</dbReference>
<keyword evidence="2" id="KW-0677">Repeat</keyword>
<dbReference type="SMART" id="SM00320">
    <property type="entry name" value="WD40"/>
    <property type="match status" value="14"/>
</dbReference>
<dbReference type="Pfam" id="PF20703">
    <property type="entry name" value="nSTAND1"/>
    <property type="match status" value="1"/>
</dbReference>
<evidence type="ECO:0000259" key="5">
    <source>
        <dbReference type="Pfam" id="PF19955"/>
    </source>
</evidence>
<dbReference type="PANTHER" id="PTHR19879:SF9">
    <property type="entry name" value="TRANSCRIPTION INITIATION FACTOR TFIID SUBUNIT 5"/>
    <property type="match status" value="1"/>
</dbReference>
<dbReference type="Pfam" id="PF00400">
    <property type="entry name" value="WD40"/>
    <property type="match status" value="13"/>
</dbReference>
<dbReference type="InterPro" id="IPR015943">
    <property type="entry name" value="WD40/YVTN_repeat-like_dom_sf"/>
</dbReference>
<feature type="domain" description="Novel STAND NTPase 1" evidence="6">
    <location>
        <begin position="97"/>
        <end position="494"/>
    </location>
</feature>
<feature type="repeat" description="WD" evidence="3">
    <location>
        <begin position="710"/>
        <end position="752"/>
    </location>
</feature>
<dbReference type="InterPro" id="IPR027417">
    <property type="entry name" value="P-loop_NTPase"/>
</dbReference>
<feature type="repeat" description="WD" evidence="3">
    <location>
        <begin position="754"/>
        <end position="789"/>
    </location>
</feature>
<evidence type="ECO:0000256" key="2">
    <source>
        <dbReference type="ARBA" id="ARBA00022737"/>
    </source>
</evidence>
<feature type="repeat" description="WD" evidence="3">
    <location>
        <begin position="1194"/>
        <end position="1219"/>
    </location>
</feature>
<proteinExistence type="predicted"/>
<dbReference type="PRINTS" id="PR00320">
    <property type="entry name" value="GPROTEINBRPT"/>
</dbReference>
<dbReference type="CDD" id="cd00200">
    <property type="entry name" value="WD40"/>
    <property type="match status" value="2"/>
</dbReference>
<protein>
    <submittedName>
        <fullName evidence="7">High-affnity carbon uptake protein Hat/HatR</fullName>
    </submittedName>
</protein>
<dbReference type="InterPro" id="IPR001680">
    <property type="entry name" value="WD40_rpt"/>
</dbReference>
<feature type="repeat" description="WD" evidence="3">
    <location>
        <begin position="796"/>
        <end position="837"/>
    </location>
</feature>
<dbReference type="InterPro" id="IPR020472">
    <property type="entry name" value="WD40_PAC1"/>
</dbReference>
<reference evidence="7" key="1">
    <citation type="submission" date="2020-02" db="EMBL/GenBank/DDBJ databases">
        <authorList>
            <person name="Meier V. D."/>
        </authorList>
    </citation>
    <scope>NUCLEOTIDE SEQUENCE</scope>
    <source>
        <strain evidence="7">AVDCRST_MAG59</strain>
    </source>
</reference>
<feature type="domain" description="Effector-associated" evidence="5">
    <location>
        <begin position="5"/>
        <end position="87"/>
    </location>
</feature>
<feature type="repeat" description="WD" evidence="3">
    <location>
        <begin position="681"/>
        <end position="707"/>
    </location>
</feature>
<feature type="repeat" description="WD" evidence="3">
    <location>
        <begin position="926"/>
        <end position="958"/>
    </location>
</feature>
<name>A0A6J4USA9_9BACT</name>
<dbReference type="EMBL" id="CADCWF010000131">
    <property type="protein sequence ID" value="CAA9555194.1"/>
    <property type="molecule type" value="Genomic_DNA"/>
</dbReference>
<feature type="repeat" description="WD" evidence="3">
    <location>
        <begin position="840"/>
        <end position="872"/>
    </location>
</feature>
<feature type="repeat" description="WD" evidence="3">
    <location>
        <begin position="1051"/>
        <end position="1096"/>
    </location>
</feature>
<dbReference type="SUPFAM" id="SSF52540">
    <property type="entry name" value="P-loop containing nucleoside triphosphate hydrolases"/>
    <property type="match status" value="1"/>
</dbReference>
<dbReference type="InterPro" id="IPR019775">
    <property type="entry name" value="WD40_repeat_CS"/>
</dbReference>
<evidence type="ECO:0000256" key="3">
    <source>
        <dbReference type="PROSITE-ProRule" id="PRU00221"/>
    </source>
</evidence>
<sequence>MPRRLGGGRRKRLVEALVDAFGDRGGLERLVSFQLNVNLDAIAREANLRDTAYELVCWAEAHDRLPELYLGALAENPGNARLRDWAEPGDRSIPPCPYRGLFAFRAEDAALFFGREEFTDRLAAAVAERPLVAVVGSSGSGKSSVVFAGLVPRLRLEGGWLVASFRPGAHPFDALAAALVPLLEEGLSETDRLVETPKLAGALRSGGIELGAVLGRIREKNPGGRLLLVADQFEELYALGRDTEDQWAFLDAFLAAFAEAPEAGRPAAVAVLTMRADFLGQALTYRPMADALQDADLKLGPMTEAELRSAIERPAGLREVGLEAGLADRILEDVSAEPGSLPLLEFALTQLWEEQEARELTHAAYDAIGGVKQALARHAEAVCGAFAGEEARIQRVFTQLVRPGEGVTDTRRRATRGELGEAAWALVNRLASERLVVTGRDEATGEETVEVVHEALIGGWPALRGWMARDRDFRTWQERLRAALRQWVASRQDEGALLRGAPLAEAAGWLERRGADLGEAEHAYVAASVALRDREEDEREAQRRRELELTEAARREAERRAEEQDAARRRVRRWFVVASVLAVTAAVAAVLAWRNADEAYDQRVVATDANATAVARGSRLLASLSDQLAPIDPDLALLLSLEAVRDVETLEARSSLFERLATNGLLATFRGQSEVASVAFDGATVAAGGADGAVAFWDVATGRRRPEPPIGGHTQAVTSVAFAPTDANLLVSGGSDAKLQRWDVTAGHPLGEPLPGHDREITAVAFSRDGTTLASGDAGGAILLWDVATWTQKLALAGAAGGVTAVAFSPNGSRLATNGEDRTVVVWDLSRRAPVVVATSPSHASEVTSIAMSLVGEKLASGEADGAVRLWNAATLQPDPVAIEGHRGVVTGVAFSPDGETLASASYDETVAVWDVATGDRRGDPLAGHGQWVTAIAYGPDGALLASGGTDGTVRLWDAAGNPPLARPLAGSPGAASDIAPSPDGRQLVAAEGASVVLWDAATGRRDGVVGDHGAEVLSVAFGSKGRVIASGGRDGAITLWDVDGGQPRRIADQGGAVTTLDFSPDPGFDGQLLASGSRDGSVVLWRITPEDAIPQRLTPHTDGVTSVAFSLDGQLVASGGDDYMVRLWDAASGEPSATQLARPRHPHRVTRVAFSPDGTTLAVATQGGRVSRWDIATGEPSGADLHAEEPIWVTSLAFSADGRRLASGATDQRVLLWDADGRRWLDDGLGPADGGVTDVAFGAGGRFLAVAGERGTIVLWDLDLASWKTHACRLAGRNLDAEERQKYLGDERAGSACPDLPAG</sequence>
<accession>A0A6J4USA9</accession>
<gene>
    <name evidence="7" type="ORF">AVDCRST_MAG59-2098</name>
</gene>
<dbReference type="Pfam" id="PF19955">
    <property type="entry name" value="EAD1"/>
    <property type="match status" value="1"/>
</dbReference>
<keyword evidence="1 3" id="KW-0853">WD repeat</keyword>
<feature type="coiled-coil region" evidence="4">
    <location>
        <begin position="532"/>
        <end position="567"/>
    </location>
</feature>
<dbReference type="Gene3D" id="2.130.10.10">
    <property type="entry name" value="YVTN repeat-like/Quinoprotein amine dehydrogenase"/>
    <property type="match status" value="4"/>
</dbReference>
<evidence type="ECO:0000259" key="6">
    <source>
        <dbReference type="Pfam" id="PF20703"/>
    </source>
</evidence>
<evidence type="ECO:0000256" key="1">
    <source>
        <dbReference type="ARBA" id="ARBA00022574"/>
    </source>
</evidence>
<dbReference type="InterPro" id="IPR049052">
    <property type="entry name" value="nSTAND1"/>
</dbReference>
<evidence type="ECO:0000313" key="7">
    <source>
        <dbReference type="EMBL" id="CAA9555194.1"/>
    </source>
</evidence>
<feature type="repeat" description="WD" evidence="3">
    <location>
        <begin position="1143"/>
        <end position="1184"/>
    </location>
</feature>
<dbReference type="PROSITE" id="PS00678">
    <property type="entry name" value="WD_REPEATS_1"/>
    <property type="match status" value="4"/>
</dbReference>
<feature type="repeat" description="WD" evidence="3">
    <location>
        <begin position="1010"/>
        <end position="1051"/>
    </location>
</feature>
<evidence type="ECO:0000256" key="4">
    <source>
        <dbReference type="SAM" id="Coils"/>
    </source>
</evidence>
<organism evidence="7">
    <name type="scientific">uncultured Thermomicrobiales bacterium</name>
    <dbReference type="NCBI Taxonomy" id="1645740"/>
    <lineage>
        <taxon>Bacteria</taxon>
        <taxon>Pseudomonadati</taxon>
        <taxon>Thermomicrobiota</taxon>
        <taxon>Thermomicrobia</taxon>
        <taxon>Thermomicrobiales</taxon>
        <taxon>environmental samples</taxon>
    </lineage>
</organism>